<organism evidence="2 3">
    <name type="scientific">Spinacia oleracea</name>
    <name type="common">Spinach</name>
    <dbReference type="NCBI Taxonomy" id="3562"/>
    <lineage>
        <taxon>Eukaryota</taxon>
        <taxon>Viridiplantae</taxon>
        <taxon>Streptophyta</taxon>
        <taxon>Embryophyta</taxon>
        <taxon>Tracheophyta</taxon>
        <taxon>Spermatophyta</taxon>
        <taxon>Magnoliopsida</taxon>
        <taxon>eudicotyledons</taxon>
        <taxon>Gunneridae</taxon>
        <taxon>Pentapetalae</taxon>
        <taxon>Caryophyllales</taxon>
        <taxon>Chenopodiaceae</taxon>
        <taxon>Chenopodioideae</taxon>
        <taxon>Anserineae</taxon>
        <taxon>Spinacia</taxon>
    </lineage>
</organism>
<accession>A0A9R0JXJ0</accession>
<keyword evidence="2" id="KW-1185">Reference proteome</keyword>
<dbReference type="InterPro" id="IPR025659">
    <property type="entry name" value="Tubby-like_C"/>
</dbReference>
<evidence type="ECO:0000256" key="1">
    <source>
        <dbReference type="ARBA" id="ARBA00005437"/>
    </source>
</evidence>
<sequence length="224" mass="25499">MCDNEVKKEVVVEEVFCNEEEIELTVHKTSMFSHGDGFIVYDSKGDIVFRVDSYTPILKNRLLLMDTFGKPLLTLLPKRLTLHHRWEGFLGEIIDDHQHHPIFSIWKSTLIGRSSIMVEVYNDESPTMYQIEGCFSERSCTVFHLLSSSDHDTFKESAAHIKRKVEPTRKIVLGRDVFSLNIKAGFDAAFVMGLVLALDRIDGDDVVAPLEYHKGIVTTNEILA</sequence>
<proteinExistence type="inferred from homology"/>
<dbReference type="Pfam" id="PF04525">
    <property type="entry name" value="LOR"/>
    <property type="match status" value="1"/>
</dbReference>
<reference evidence="2" key="1">
    <citation type="journal article" date="2021" name="Nat. Commun.">
        <title>Genomic analyses provide insights into spinach domestication and the genetic basis of agronomic traits.</title>
        <authorList>
            <person name="Cai X."/>
            <person name="Sun X."/>
            <person name="Xu C."/>
            <person name="Sun H."/>
            <person name="Wang X."/>
            <person name="Ge C."/>
            <person name="Zhang Z."/>
            <person name="Wang Q."/>
            <person name="Fei Z."/>
            <person name="Jiao C."/>
            <person name="Wang Q."/>
        </authorList>
    </citation>
    <scope>NUCLEOTIDE SEQUENCE [LARGE SCALE GENOMIC DNA]</scope>
    <source>
        <strain evidence="2">cv. Varoflay</strain>
    </source>
</reference>
<evidence type="ECO:0000313" key="2">
    <source>
        <dbReference type="Proteomes" id="UP000813463"/>
    </source>
</evidence>
<evidence type="ECO:0000313" key="3">
    <source>
        <dbReference type="RefSeq" id="XP_021850223.1"/>
    </source>
</evidence>
<protein>
    <submittedName>
        <fullName evidence="3">Protein LURP-one-related 5</fullName>
    </submittedName>
</protein>
<comment type="similarity">
    <text evidence="1">Belongs to the LOR family.</text>
</comment>
<dbReference type="RefSeq" id="XP_021850223.1">
    <property type="nucleotide sequence ID" value="XM_021994531.2"/>
</dbReference>
<dbReference type="InterPro" id="IPR007612">
    <property type="entry name" value="LOR"/>
</dbReference>
<dbReference type="Proteomes" id="UP000813463">
    <property type="component" value="Chromosome 2"/>
</dbReference>
<dbReference type="KEGG" id="soe:110789831"/>
<dbReference type="AlphaFoldDB" id="A0A9R0JXJ0"/>
<name>A0A9R0JXJ0_SPIOL</name>
<dbReference type="SUPFAM" id="SSF54518">
    <property type="entry name" value="Tubby C-terminal domain-like"/>
    <property type="match status" value="1"/>
</dbReference>
<dbReference type="Gene3D" id="2.40.160.200">
    <property type="entry name" value="LURP1-related"/>
    <property type="match status" value="1"/>
</dbReference>
<gene>
    <name evidence="3" type="primary">LOC110789831</name>
</gene>
<dbReference type="GeneID" id="110789831"/>
<reference evidence="3" key="2">
    <citation type="submission" date="2025-08" db="UniProtKB">
        <authorList>
            <consortium name="RefSeq"/>
        </authorList>
    </citation>
    <scope>IDENTIFICATION</scope>
    <source>
        <tissue evidence="3">Leaf</tissue>
    </source>
</reference>
<dbReference type="PANTHER" id="PTHR31087:SF60">
    <property type="entry name" value="PROTEIN LURP-ONE-RELATED 5"/>
    <property type="match status" value="1"/>
</dbReference>
<dbReference type="PANTHER" id="PTHR31087">
    <property type="match status" value="1"/>
</dbReference>
<dbReference type="InterPro" id="IPR038595">
    <property type="entry name" value="LOR_sf"/>
</dbReference>
<dbReference type="OrthoDB" id="677463at2759"/>